<dbReference type="PANTHER" id="PTHR37204:SF1">
    <property type="entry name" value="TRANSMEMBRANE PROTEIN"/>
    <property type="match status" value="1"/>
</dbReference>
<proteinExistence type="predicted"/>
<accession>A0A090N4S9</accession>
<dbReference type="KEGG" id="ota:OT_ostta08g00340"/>
<comment type="caution">
    <text evidence="2">The sequence shown here is derived from an EMBL/GenBank/DDBJ whole genome shotgun (WGS) entry which is preliminary data.</text>
</comment>
<reference evidence="2 3" key="2">
    <citation type="journal article" date="2014" name="BMC Genomics">
        <title>An improved genome of the model marine alga Ostreococcus tauri unfolds by assessing Illumina de novo assemblies.</title>
        <authorList>
            <person name="Blanc-Mathieu R."/>
            <person name="Verhelst B."/>
            <person name="Derelle E."/>
            <person name="Rombauts S."/>
            <person name="Bouget F.Y."/>
            <person name="Carre I."/>
            <person name="Chateau A."/>
            <person name="Eyre-Walker A."/>
            <person name="Grimsley N."/>
            <person name="Moreau H."/>
            <person name="Piegu B."/>
            <person name="Rivals E."/>
            <person name="Schackwitz W."/>
            <person name="Van de Peer Y."/>
            <person name="Piganeau G."/>
        </authorList>
    </citation>
    <scope>NUCLEOTIDE SEQUENCE [LARGE SCALE GENOMIC DNA]</scope>
    <source>
        <strain evidence="3">OTTH 0595 / CCAP 157/2 / RCC745</strain>
    </source>
</reference>
<dbReference type="PANTHER" id="PTHR37204">
    <property type="entry name" value="TRANSMEMBRANE PROTEIN"/>
    <property type="match status" value="1"/>
</dbReference>
<dbReference type="Proteomes" id="UP000009170">
    <property type="component" value="Unassembled WGS sequence"/>
</dbReference>
<evidence type="ECO:0000313" key="3">
    <source>
        <dbReference type="Proteomes" id="UP000009170"/>
    </source>
</evidence>
<dbReference type="GeneID" id="9831561"/>
<evidence type="ECO:0000256" key="1">
    <source>
        <dbReference type="SAM" id="Phobius"/>
    </source>
</evidence>
<dbReference type="AlphaFoldDB" id="A0A090N4S9"/>
<dbReference type="EMBL" id="CAID01000008">
    <property type="protein sequence ID" value="CEG01336.1"/>
    <property type="molecule type" value="Genomic_DNA"/>
</dbReference>
<keyword evidence="1" id="KW-0812">Transmembrane</keyword>
<keyword evidence="1" id="KW-0472">Membrane</keyword>
<dbReference type="FunCoup" id="A0A090N4S9">
    <property type="interactions" value="238"/>
</dbReference>
<dbReference type="InParanoid" id="A0A090N4S9"/>
<dbReference type="RefSeq" id="XP_003080605.2">
    <property type="nucleotide sequence ID" value="XM_003080557.2"/>
</dbReference>
<keyword evidence="1" id="KW-1133">Transmembrane helix</keyword>
<reference evidence="3" key="1">
    <citation type="journal article" date="2006" name="Proc. Natl. Acad. Sci. U.S.A.">
        <title>Genome analysis of the smallest free-living eukaryote Ostreococcus tauri unveils many unique features.</title>
        <authorList>
            <person name="Derelle E."/>
            <person name="Ferraz C."/>
            <person name="Rombauts S."/>
            <person name="Rouze P."/>
            <person name="Worden A.Z."/>
            <person name="Robbens S."/>
            <person name="Partensky F."/>
            <person name="Degroeve S."/>
            <person name="Echeynie S."/>
            <person name="Cooke R."/>
            <person name="Saeys Y."/>
            <person name="Wuyts J."/>
            <person name="Jabbari K."/>
            <person name="Bowler C."/>
            <person name="Panaud O."/>
            <person name="Piegu B."/>
            <person name="Ball S.G."/>
            <person name="Ral J.-P."/>
            <person name="Bouget F.-Y."/>
            <person name="Piganeau G."/>
            <person name="De Baets B."/>
            <person name="Picard A."/>
            <person name="Delseny M."/>
            <person name="Demaille J."/>
            <person name="Van de Peer Y."/>
            <person name="Moreau H."/>
        </authorList>
    </citation>
    <scope>NUCLEOTIDE SEQUENCE [LARGE SCALE GENOMIC DNA]</scope>
    <source>
        <strain evidence="3">OTTH 0595 / CCAP 157/2 / RCC745</strain>
    </source>
</reference>
<dbReference type="OrthoDB" id="498745at2759"/>
<protein>
    <submittedName>
        <fullName evidence="2">Uncharacterized protein</fullName>
    </submittedName>
</protein>
<dbReference type="STRING" id="70448.A0A090N4S9"/>
<keyword evidence="3" id="KW-1185">Reference proteome</keyword>
<feature type="transmembrane region" description="Helical" evidence="1">
    <location>
        <begin position="21"/>
        <end position="42"/>
    </location>
</feature>
<name>A0A090N4S9_OSTTA</name>
<organism evidence="2 3">
    <name type="scientific">Ostreococcus tauri</name>
    <name type="common">Marine green alga</name>
    <dbReference type="NCBI Taxonomy" id="70448"/>
    <lineage>
        <taxon>Eukaryota</taxon>
        <taxon>Viridiplantae</taxon>
        <taxon>Chlorophyta</taxon>
        <taxon>Mamiellophyceae</taxon>
        <taxon>Mamiellales</taxon>
        <taxon>Bathycoccaceae</taxon>
        <taxon>Ostreococcus</taxon>
    </lineage>
</organism>
<gene>
    <name evidence="2" type="ORF">OT_ostta08g00340</name>
</gene>
<sequence>MSGRQATRWTGRRRRTLRRCVGLMIALVVMLMMMRVVDVIIVRVSHKALAIPWTSVSARADDLWSDLPLKCKRRLVGSMPTEGSDAWELVRARSVSYANMGREARERGIAAFDVNARATQGLRVDDMFTRDGDGKIKPNLLHLDVPVRAIVIPFPVGVVSAMLHRGTLKHLAKFGFQEDVDVYVQNEEMFHASMFHASHHIEEHAVSASEALEEERRIRSITTKFCPINAVLERVTVTSGGVVLAGWQVARDTWNSKSGEPSEFRAALRDALPKSPTKQLVSDVNIIHTTLARLTRPPKGRRGDDGRLAKDLAFALTDELCGLEITLDRAWFVREHHKLALALRGAVDKVDMPFECHSH</sequence>
<evidence type="ECO:0000313" key="2">
    <source>
        <dbReference type="EMBL" id="CEG01336.1"/>
    </source>
</evidence>